<comment type="similarity">
    <text evidence="3 14">Belongs to the glycosyltransferase 39 family.</text>
</comment>
<dbReference type="InterPro" id="IPR032421">
    <property type="entry name" value="PMT_4TMC"/>
</dbReference>
<dbReference type="PANTHER" id="PTHR10050">
    <property type="entry name" value="DOLICHYL-PHOSPHATE-MANNOSE--PROTEIN MANNOSYLTRANSFERASE"/>
    <property type="match status" value="1"/>
</dbReference>
<feature type="transmembrane region" description="Helical" evidence="14">
    <location>
        <begin position="179"/>
        <end position="200"/>
    </location>
</feature>
<evidence type="ECO:0000256" key="7">
    <source>
        <dbReference type="ARBA" id="ARBA00022737"/>
    </source>
</evidence>
<feature type="transmembrane region" description="Helical" evidence="14">
    <location>
        <begin position="586"/>
        <end position="605"/>
    </location>
</feature>
<feature type="domain" description="MIR" evidence="16">
    <location>
        <begin position="390"/>
        <end position="449"/>
    </location>
</feature>
<dbReference type="AlphaFoldDB" id="A0A642VAW6"/>
<evidence type="ECO:0000313" key="18">
    <source>
        <dbReference type="Proteomes" id="UP000761534"/>
    </source>
</evidence>
<evidence type="ECO:0000256" key="11">
    <source>
        <dbReference type="ARBA" id="ARBA00023180"/>
    </source>
</evidence>
<dbReference type="EC" id="2.4.1.109" evidence="14"/>
<dbReference type="GO" id="GO:0005789">
    <property type="term" value="C:endoplasmic reticulum membrane"/>
    <property type="evidence" value="ECO:0007669"/>
    <property type="project" value="UniProtKB-SubCell"/>
</dbReference>
<evidence type="ECO:0000256" key="1">
    <source>
        <dbReference type="ARBA" id="ARBA00004477"/>
    </source>
</evidence>
<proteinExistence type="inferred from homology"/>
<dbReference type="InterPro" id="IPR003342">
    <property type="entry name" value="ArnT-like_N"/>
</dbReference>
<evidence type="ECO:0000256" key="5">
    <source>
        <dbReference type="ARBA" id="ARBA00022679"/>
    </source>
</evidence>
<dbReference type="FunFam" id="2.80.10.50:FF:000044">
    <property type="entry name" value="Dolichyl-phosphate-mannose-protein mannosyltransferase 4"/>
    <property type="match status" value="1"/>
</dbReference>
<dbReference type="VEuPathDB" id="FungiDB:TRICI_000958"/>
<comment type="catalytic activity">
    <reaction evidence="12 14">
        <text>a di-trans,poly-cis-dolichyl beta-D-mannosyl phosphate + L-threonyl-[protein] = 3-O-(alpha-D-mannosyl)-L-threonyl-[protein] + a di-trans,poly-cis-dolichyl phosphate + H(+)</text>
        <dbReference type="Rhea" id="RHEA:53396"/>
        <dbReference type="Rhea" id="RHEA-COMP:11060"/>
        <dbReference type="Rhea" id="RHEA-COMP:13547"/>
        <dbReference type="Rhea" id="RHEA-COMP:19498"/>
        <dbReference type="Rhea" id="RHEA-COMP:19501"/>
        <dbReference type="ChEBI" id="CHEBI:15378"/>
        <dbReference type="ChEBI" id="CHEBI:30013"/>
        <dbReference type="ChEBI" id="CHEBI:57683"/>
        <dbReference type="ChEBI" id="CHEBI:58211"/>
        <dbReference type="ChEBI" id="CHEBI:137323"/>
        <dbReference type="EC" id="2.4.1.109"/>
    </reaction>
</comment>
<feature type="domain" description="MIR" evidence="16">
    <location>
        <begin position="453"/>
        <end position="509"/>
    </location>
</feature>
<dbReference type="GO" id="GO:0004169">
    <property type="term" value="F:dolichyl-phosphate-mannose-protein mannosyltransferase activity"/>
    <property type="evidence" value="ECO:0007669"/>
    <property type="project" value="UniProtKB-UniRule"/>
</dbReference>
<keyword evidence="10 14" id="KW-0472">Membrane</keyword>
<evidence type="ECO:0000256" key="4">
    <source>
        <dbReference type="ARBA" id="ARBA00022676"/>
    </source>
</evidence>
<protein>
    <recommendedName>
        <fullName evidence="14">Dolichyl-phosphate-mannose--protein mannosyltransferase</fullName>
        <ecNumber evidence="14">2.4.1.109</ecNumber>
    </recommendedName>
</protein>
<keyword evidence="5 14" id="KW-0808">Transferase</keyword>
<keyword evidence="7" id="KW-0677">Repeat</keyword>
<comment type="pathway">
    <text evidence="2 14">Protein modification; protein glycosylation.</text>
</comment>
<evidence type="ECO:0000256" key="8">
    <source>
        <dbReference type="ARBA" id="ARBA00022824"/>
    </source>
</evidence>
<feature type="transmembrane region" description="Helical" evidence="14">
    <location>
        <begin position="44"/>
        <end position="61"/>
    </location>
</feature>
<keyword evidence="9 14" id="KW-1133">Transmembrane helix</keyword>
<dbReference type="InterPro" id="IPR016093">
    <property type="entry name" value="MIR_motif"/>
</dbReference>
<dbReference type="InterPro" id="IPR036300">
    <property type="entry name" value="MIR_dom_sf"/>
</dbReference>
<name>A0A642VAW6_9ASCO</name>
<evidence type="ECO:0000256" key="9">
    <source>
        <dbReference type="ARBA" id="ARBA00022989"/>
    </source>
</evidence>
<accession>A0A642VAW6</accession>
<evidence type="ECO:0000256" key="2">
    <source>
        <dbReference type="ARBA" id="ARBA00004922"/>
    </source>
</evidence>
<comment type="catalytic activity">
    <reaction evidence="13 14">
        <text>a di-trans,poly-cis-dolichyl beta-D-mannosyl phosphate + L-seryl-[protein] = 3-O-(alpha-D-mannosyl)-L-seryl-[protein] + a di-trans,poly-cis-dolichyl phosphate + H(+)</text>
        <dbReference type="Rhea" id="RHEA:17377"/>
        <dbReference type="Rhea" id="RHEA-COMP:9863"/>
        <dbReference type="Rhea" id="RHEA-COMP:13546"/>
        <dbReference type="Rhea" id="RHEA-COMP:19498"/>
        <dbReference type="Rhea" id="RHEA-COMP:19501"/>
        <dbReference type="ChEBI" id="CHEBI:15378"/>
        <dbReference type="ChEBI" id="CHEBI:29999"/>
        <dbReference type="ChEBI" id="CHEBI:57683"/>
        <dbReference type="ChEBI" id="CHEBI:58211"/>
        <dbReference type="ChEBI" id="CHEBI:137321"/>
        <dbReference type="EC" id="2.4.1.109"/>
    </reaction>
</comment>
<feature type="domain" description="MIR" evidence="16">
    <location>
        <begin position="320"/>
        <end position="380"/>
    </location>
</feature>
<comment type="function">
    <text evidence="14">Transfers mannose from Dol-P-mannose to Ser or Thr residues on proteins.</text>
</comment>
<keyword evidence="4 14" id="KW-0328">Glycosyltransferase</keyword>
<evidence type="ECO:0000256" key="3">
    <source>
        <dbReference type="ARBA" id="ARBA00007222"/>
    </source>
</evidence>
<feature type="transmembrane region" description="Helical" evidence="14">
    <location>
        <begin position="212"/>
        <end position="229"/>
    </location>
</feature>
<reference evidence="17" key="1">
    <citation type="journal article" date="2019" name="G3 (Bethesda)">
        <title>Genome Assemblies of Two Rare Opportunistic Yeast Pathogens: Diutina rugosa (syn. Candida rugosa) and Trichomonascus ciferrii (syn. Candida ciferrii).</title>
        <authorList>
            <person name="Mixao V."/>
            <person name="Saus E."/>
            <person name="Hansen A.P."/>
            <person name="Lass-Florl C."/>
            <person name="Gabaldon T."/>
        </authorList>
    </citation>
    <scope>NUCLEOTIDE SEQUENCE</scope>
    <source>
        <strain evidence="17">CBS 4856</strain>
    </source>
</reference>
<dbReference type="OrthoDB" id="292747at2759"/>
<evidence type="ECO:0000256" key="10">
    <source>
        <dbReference type="ARBA" id="ARBA00023136"/>
    </source>
</evidence>
<comment type="subcellular location">
    <subcellularLocation>
        <location evidence="1 14">Endoplasmic reticulum membrane</location>
        <topology evidence="1 14">Multi-pass membrane protein</topology>
    </subcellularLocation>
</comment>
<dbReference type="InterPro" id="IPR027005">
    <property type="entry name" value="PMT-like"/>
</dbReference>
<evidence type="ECO:0000256" key="12">
    <source>
        <dbReference type="ARBA" id="ARBA00045085"/>
    </source>
</evidence>
<feature type="transmembrane region" description="Helical" evidence="14">
    <location>
        <begin position="272"/>
        <end position="293"/>
    </location>
</feature>
<keyword evidence="18" id="KW-1185">Reference proteome</keyword>
<dbReference type="EMBL" id="SWFS01000078">
    <property type="protein sequence ID" value="KAA8916839.1"/>
    <property type="molecule type" value="Genomic_DNA"/>
</dbReference>
<gene>
    <name evidence="17" type="ORF">TRICI_000958</name>
</gene>
<feature type="transmembrane region" description="Helical" evidence="14">
    <location>
        <begin position="90"/>
        <end position="108"/>
    </location>
</feature>
<feature type="transmembrane region" description="Helical" evidence="14">
    <location>
        <begin position="129"/>
        <end position="147"/>
    </location>
</feature>
<dbReference type="SMART" id="SM00472">
    <property type="entry name" value="MIR"/>
    <property type="match status" value="3"/>
</dbReference>
<feature type="transmembrane region" description="Helical" evidence="14">
    <location>
        <begin position="655"/>
        <end position="675"/>
    </location>
</feature>
<dbReference type="SUPFAM" id="SSF82109">
    <property type="entry name" value="MIR domain"/>
    <property type="match status" value="1"/>
</dbReference>
<dbReference type="Pfam" id="PF16192">
    <property type="entry name" value="PMT_4TMC"/>
    <property type="match status" value="1"/>
</dbReference>
<keyword evidence="6 14" id="KW-0812">Transmembrane</keyword>
<dbReference type="PANTHER" id="PTHR10050:SF51">
    <property type="entry name" value="PROTEIN O-MANNOSYL-TRANSFERASE 1"/>
    <property type="match status" value="1"/>
</dbReference>
<dbReference type="Pfam" id="PF02366">
    <property type="entry name" value="PMT"/>
    <property type="match status" value="1"/>
</dbReference>
<dbReference type="UniPathway" id="UPA00378"/>
<keyword evidence="8 14" id="KW-0256">Endoplasmic reticulum</keyword>
<feature type="region of interest" description="Disordered" evidence="15">
    <location>
        <begin position="1"/>
        <end position="23"/>
    </location>
</feature>
<dbReference type="CDD" id="cd23285">
    <property type="entry name" value="beta-trefoil_MIR_PMT4-like"/>
    <property type="match status" value="1"/>
</dbReference>
<dbReference type="PROSITE" id="PS50919">
    <property type="entry name" value="MIR"/>
    <property type="match status" value="3"/>
</dbReference>
<dbReference type="Proteomes" id="UP000761534">
    <property type="component" value="Unassembled WGS sequence"/>
</dbReference>
<evidence type="ECO:0000256" key="13">
    <source>
        <dbReference type="ARBA" id="ARBA00045102"/>
    </source>
</evidence>
<feature type="transmembrane region" description="Helical" evidence="14">
    <location>
        <begin position="625"/>
        <end position="643"/>
    </location>
</feature>
<dbReference type="Pfam" id="PF02815">
    <property type="entry name" value="MIR"/>
    <property type="match status" value="1"/>
</dbReference>
<evidence type="ECO:0000256" key="14">
    <source>
        <dbReference type="RuleBase" id="RU367007"/>
    </source>
</evidence>
<evidence type="ECO:0000256" key="15">
    <source>
        <dbReference type="SAM" id="MobiDB-lite"/>
    </source>
</evidence>
<dbReference type="Gene3D" id="2.80.10.50">
    <property type="match status" value="1"/>
</dbReference>
<comment type="caution">
    <text evidence="17">The sequence shown here is derived from an EMBL/GenBank/DDBJ whole genome shotgun (WGS) entry which is preliminary data.</text>
</comment>
<organism evidence="17 18">
    <name type="scientific">Trichomonascus ciferrii</name>
    <dbReference type="NCBI Taxonomy" id="44093"/>
    <lineage>
        <taxon>Eukaryota</taxon>
        <taxon>Fungi</taxon>
        <taxon>Dikarya</taxon>
        <taxon>Ascomycota</taxon>
        <taxon>Saccharomycotina</taxon>
        <taxon>Dipodascomycetes</taxon>
        <taxon>Dipodascales</taxon>
        <taxon>Trichomonascaceae</taxon>
        <taxon>Trichomonascus</taxon>
        <taxon>Trichomonascus ciferrii complex</taxon>
    </lineage>
</organism>
<evidence type="ECO:0000256" key="6">
    <source>
        <dbReference type="ARBA" id="ARBA00022692"/>
    </source>
</evidence>
<keyword evidence="11" id="KW-0325">Glycoprotein</keyword>
<feature type="transmembrane region" description="Helical" evidence="14">
    <location>
        <begin position="696"/>
        <end position="716"/>
    </location>
</feature>
<sequence>MASTGNELRQRKKKSQANLKEKVNDEAVKGKSFEKKNGLDRFKVANAILTVVAFMSRFYLLNHPNQVVFDEVHFGKFASYYLERTYFFDLHPPFAKLLIAFVGYLVGYDGTFKFDNIGDSYITNKVPYVAYRSLGASLGALTVPVVFRTLQESGYSLQACILGGCLILFDNAHLAETRLILLDSTLIFSVAMSLFCYVKFSKMRDSPFSVKWWTWLIATGISLSCVISTKYVGVFTFMTVGTAVLIDLWNLLDIKAGLTLKQVFKHFTARAFALILVPLGIFLFWFWVHFAVLTRSGPGDGFMSPEFQETLGDNLLAREAKQVNYYDTVTLKHKDTSAILHSHLARYPLRYDDGRISSQGQQVTGYGHPDKNNEWQILPEVDFAENDREGHPVKGNDKVRLRHVVTDTILLTHDVASPYYPTNQEFTTVPPEEADGERYQDTLFEIRLHNNGNDIVKTKGGLFRFVHVPTKVAMWTHTKPLPEWGFGQFEINGNKNTMDSSNIWFFDEITDLVDPARLEYVPKEPKKLPFLKKYFELQLTMFAQNNALTSSHPYASEPITWPFLVRGVSFWTNDENHAQIYFHGNFVGWWLEISMIAVYLGVLTADQLTRKRQMYPLNNYARSKLYNSLGFFFVAWACHYFPFFLMGRQKFLHHYLPAHLAACYLAAGLFDFIFGEMDDDTEQQRLTRRSKGVNKKLTFAVGLTLTLLVACFLYYAPLAYGDPGLTVEQIKARQLMKIELHFSK</sequence>
<evidence type="ECO:0000313" key="17">
    <source>
        <dbReference type="EMBL" id="KAA8916839.1"/>
    </source>
</evidence>
<evidence type="ECO:0000259" key="16">
    <source>
        <dbReference type="PROSITE" id="PS50919"/>
    </source>
</evidence>